<sequence>MEKKPKVRKKLPKEAPLATRRRSVPKKASKRTRSTSSKF</sequence>
<evidence type="ECO:0000313" key="3">
    <source>
        <dbReference type="EMBL" id="GAY65297.1"/>
    </source>
</evidence>
<name>A0A2H5QKZ8_CITUN</name>
<dbReference type="EMBL" id="BDQV01000468">
    <property type="protein sequence ID" value="GAY65296.1"/>
    <property type="molecule type" value="Genomic_DNA"/>
</dbReference>
<gene>
    <name evidence="2" type="ORF">CUMW_239990</name>
    <name evidence="3" type="ORF">CUMW_240000</name>
</gene>
<evidence type="ECO:0000313" key="2">
    <source>
        <dbReference type="EMBL" id="GAY65296.1"/>
    </source>
</evidence>
<feature type="compositionally biased region" description="Basic residues" evidence="1">
    <location>
        <begin position="19"/>
        <end position="33"/>
    </location>
</feature>
<feature type="region of interest" description="Disordered" evidence="1">
    <location>
        <begin position="1"/>
        <end position="39"/>
    </location>
</feature>
<comment type="caution">
    <text evidence="3">The sequence shown here is derived from an EMBL/GenBank/DDBJ whole genome shotgun (WGS) entry which is preliminary data.</text>
</comment>
<dbReference type="Proteomes" id="UP000236630">
    <property type="component" value="Unassembled WGS sequence"/>
</dbReference>
<evidence type="ECO:0000256" key="1">
    <source>
        <dbReference type="SAM" id="MobiDB-lite"/>
    </source>
</evidence>
<keyword evidence="4" id="KW-1185">Reference proteome</keyword>
<feature type="compositionally biased region" description="Basic residues" evidence="1">
    <location>
        <begin position="1"/>
        <end position="11"/>
    </location>
</feature>
<reference evidence="3 4" key="1">
    <citation type="journal article" date="2017" name="Front. Genet.">
        <title>Draft sequencing of the heterozygous diploid genome of Satsuma (Citrus unshiu Marc.) using a hybrid assembly approach.</title>
        <authorList>
            <person name="Shimizu T."/>
            <person name="Tanizawa Y."/>
            <person name="Mochizuki T."/>
            <person name="Nagasaki H."/>
            <person name="Yoshioka T."/>
            <person name="Toyoda A."/>
            <person name="Fujiyama A."/>
            <person name="Kaminuma E."/>
            <person name="Nakamura Y."/>
        </authorList>
    </citation>
    <scope>NUCLEOTIDE SEQUENCE [LARGE SCALE GENOMIC DNA]</scope>
    <source>
        <strain evidence="4">cv. Miyagawa wase</strain>
    </source>
</reference>
<evidence type="ECO:0000313" key="4">
    <source>
        <dbReference type="Proteomes" id="UP000236630"/>
    </source>
</evidence>
<protein>
    <submittedName>
        <fullName evidence="3">Uncharacterized protein</fullName>
    </submittedName>
</protein>
<dbReference type="AlphaFoldDB" id="A0A2H5QKZ8"/>
<proteinExistence type="predicted"/>
<dbReference type="EMBL" id="BDQV01000468">
    <property type="protein sequence ID" value="GAY65297.1"/>
    <property type="molecule type" value="Genomic_DNA"/>
</dbReference>
<organism evidence="3 4">
    <name type="scientific">Citrus unshiu</name>
    <name type="common">Satsuma mandarin</name>
    <name type="synonym">Citrus nobilis var. unshiu</name>
    <dbReference type="NCBI Taxonomy" id="55188"/>
    <lineage>
        <taxon>Eukaryota</taxon>
        <taxon>Viridiplantae</taxon>
        <taxon>Streptophyta</taxon>
        <taxon>Embryophyta</taxon>
        <taxon>Tracheophyta</taxon>
        <taxon>Spermatophyta</taxon>
        <taxon>Magnoliopsida</taxon>
        <taxon>eudicotyledons</taxon>
        <taxon>Gunneridae</taxon>
        <taxon>Pentapetalae</taxon>
        <taxon>rosids</taxon>
        <taxon>malvids</taxon>
        <taxon>Sapindales</taxon>
        <taxon>Rutaceae</taxon>
        <taxon>Aurantioideae</taxon>
        <taxon>Citrus</taxon>
    </lineage>
</organism>
<accession>A0A2H5QKZ8</accession>